<proteinExistence type="predicted"/>
<protein>
    <submittedName>
        <fullName evidence="3">Uncharacterized protein</fullName>
    </submittedName>
</protein>
<dbReference type="HOGENOM" id="CLU_3121839_0_0_4"/>
<gene>
    <name evidence="3" type="ordered locus">RSPO_c00315</name>
</gene>
<evidence type="ECO:0000256" key="1">
    <source>
        <dbReference type="SAM" id="MobiDB-lite"/>
    </source>
</evidence>
<organism evidence="3 4">
    <name type="scientific">Ralstonia solanacearum (strain Po82)</name>
    <dbReference type="NCBI Taxonomy" id="1031711"/>
    <lineage>
        <taxon>Bacteria</taxon>
        <taxon>Pseudomonadati</taxon>
        <taxon>Pseudomonadota</taxon>
        <taxon>Betaproteobacteria</taxon>
        <taxon>Burkholderiales</taxon>
        <taxon>Burkholderiaceae</taxon>
        <taxon>Ralstonia</taxon>
        <taxon>Ralstonia solanacearum species complex</taxon>
    </lineage>
</organism>
<keyword evidence="2" id="KW-1133">Transmembrane helix</keyword>
<keyword evidence="2" id="KW-0812">Transmembrane</keyword>
<feature type="transmembrane region" description="Helical" evidence="2">
    <location>
        <begin position="22"/>
        <end position="43"/>
    </location>
</feature>
<dbReference type="KEGG" id="rsn:RSPO_c00315"/>
<evidence type="ECO:0000256" key="2">
    <source>
        <dbReference type="SAM" id="Phobius"/>
    </source>
</evidence>
<accession>F6G6S4</accession>
<name>F6G6S4_RALS8</name>
<sequence>MTSLSTSRAGQAADKTSPRESLAARLSLLSGVGAFEFMTYFFVRTCEKSV</sequence>
<evidence type="ECO:0000313" key="3">
    <source>
        <dbReference type="EMBL" id="AEG67619.1"/>
    </source>
</evidence>
<evidence type="ECO:0000313" key="4">
    <source>
        <dbReference type="Proteomes" id="UP000007953"/>
    </source>
</evidence>
<reference evidence="3 4" key="1">
    <citation type="journal article" date="2011" name="J. Bacteriol.">
        <title>Complete genome sequence of the plant pathogen Ralstonia solanacearum strain Po82.</title>
        <authorList>
            <person name="Xu J."/>
            <person name="Zheng H.J."/>
            <person name="Liu L."/>
            <person name="Pan Z.C."/>
            <person name="Prior P."/>
            <person name="Tang B."/>
            <person name="Xu J.S."/>
            <person name="Zhang H."/>
            <person name="Tian Q."/>
            <person name="Zhang L.Q."/>
            <person name="Feng J."/>
        </authorList>
    </citation>
    <scope>NUCLEOTIDE SEQUENCE [LARGE SCALE GENOMIC DNA]</scope>
    <source>
        <strain evidence="3 4">Po82</strain>
    </source>
</reference>
<keyword evidence="2" id="KW-0472">Membrane</keyword>
<dbReference type="EMBL" id="CP002819">
    <property type="protein sequence ID" value="AEG67619.1"/>
    <property type="molecule type" value="Genomic_DNA"/>
</dbReference>
<dbReference type="AlphaFoldDB" id="F6G6S4"/>
<dbReference type="Proteomes" id="UP000007953">
    <property type="component" value="Chromosome"/>
</dbReference>
<feature type="region of interest" description="Disordered" evidence="1">
    <location>
        <begin position="1"/>
        <end position="20"/>
    </location>
</feature>